<comment type="caution">
    <text evidence="1">The sequence shown here is derived from an EMBL/GenBank/DDBJ whole genome shotgun (WGS) entry which is preliminary data.</text>
</comment>
<proteinExistence type="predicted"/>
<protein>
    <submittedName>
        <fullName evidence="1">Uncharacterized protein</fullName>
    </submittedName>
</protein>
<feature type="non-terminal residue" evidence="1">
    <location>
        <position position="1"/>
    </location>
</feature>
<sequence length="38" mass="3940">GPCYAVLASPVSSPVGSEWYYQSPVAQLALVTGVAWGE</sequence>
<name>A0A392TKJ9_9FABA</name>
<evidence type="ECO:0000313" key="2">
    <source>
        <dbReference type="Proteomes" id="UP000265520"/>
    </source>
</evidence>
<dbReference type="AlphaFoldDB" id="A0A392TKJ9"/>
<dbReference type="Proteomes" id="UP000265520">
    <property type="component" value="Unassembled WGS sequence"/>
</dbReference>
<accession>A0A392TKJ9</accession>
<reference evidence="1 2" key="1">
    <citation type="journal article" date="2018" name="Front. Plant Sci.">
        <title>Red Clover (Trifolium pratense) and Zigzag Clover (T. medium) - A Picture of Genomic Similarities and Differences.</title>
        <authorList>
            <person name="Dluhosova J."/>
            <person name="Istvanek J."/>
            <person name="Nedelnik J."/>
            <person name="Repkova J."/>
        </authorList>
    </citation>
    <scope>NUCLEOTIDE SEQUENCE [LARGE SCALE GENOMIC DNA]</scope>
    <source>
        <strain evidence="2">cv. 10/8</strain>
        <tissue evidence="1">Leaf</tissue>
    </source>
</reference>
<organism evidence="1 2">
    <name type="scientific">Trifolium medium</name>
    <dbReference type="NCBI Taxonomy" id="97028"/>
    <lineage>
        <taxon>Eukaryota</taxon>
        <taxon>Viridiplantae</taxon>
        <taxon>Streptophyta</taxon>
        <taxon>Embryophyta</taxon>
        <taxon>Tracheophyta</taxon>
        <taxon>Spermatophyta</taxon>
        <taxon>Magnoliopsida</taxon>
        <taxon>eudicotyledons</taxon>
        <taxon>Gunneridae</taxon>
        <taxon>Pentapetalae</taxon>
        <taxon>rosids</taxon>
        <taxon>fabids</taxon>
        <taxon>Fabales</taxon>
        <taxon>Fabaceae</taxon>
        <taxon>Papilionoideae</taxon>
        <taxon>50 kb inversion clade</taxon>
        <taxon>NPAAA clade</taxon>
        <taxon>Hologalegina</taxon>
        <taxon>IRL clade</taxon>
        <taxon>Trifolieae</taxon>
        <taxon>Trifolium</taxon>
    </lineage>
</organism>
<dbReference type="EMBL" id="LXQA010604627">
    <property type="protein sequence ID" value="MCI61699.1"/>
    <property type="molecule type" value="Genomic_DNA"/>
</dbReference>
<evidence type="ECO:0000313" key="1">
    <source>
        <dbReference type="EMBL" id="MCI61699.1"/>
    </source>
</evidence>
<keyword evidence="2" id="KW-1185">Reference proteome</keyword>